<dbReference type="Proteomes" id="UP000681041">
    <property type="component" value="Chromosome"/>
</dbReference>
<sequence>MEREADNYFNQGYTFYEEGKPEKALENYQEALEILKATENHDQMGNIYLEMGNSYAALKDCDKSLKMYQSCQEHYQKAKNQEGEAFALANIGVIHSHLKNYQKARDSYKKAKKKIKNDKESLREIESLLEETYQLQKKDAEKYYQKATSLQDKGQYKEALGFYKKALNLFTDKTSRGDCLLEMGNIQAALKNDDKALELYQKSQKEYHGPKDRLGEGFALANIGIIHDKNKDYEEARHYYQKALYKFKKIDDKESYNDISALMGETYEVQGAYGDALKHHEAHLEQFPAEHQPAYIHEQIDSIKDKLSQVKPTRKESLILISYLLILIGAEVVTTYTNVEVGLLLHTFILFGLLINSSLSTNYSFANVLRSMMALPMIRIVGLSIPILNIPALYWFPIISIPLFAASVVIIRAQKLTLKSVGLVWGKLPLQIMVALTGVVLGLIEYLILRPDPLIPVFNPYYLLLGSSFIIISTGLAEELLFRGIIQKNVENIMGGLMSAFYVSLLFTSLHIGWESMLDLIFVFSVSMFYGVVFYKTRSIFGITLSHGLSNSFLFLVFPFLL</sequence>
<dbReference type="KEGG" id="meme:HYG87_02090"/>
<name>A0A8T8K684_9EURY</name>
<feature type="transmembrane region" description="Helical" evidence="3">
    <location>
        <begin position="432"/>
        <end position="449"/>
    </location>
</feature>
<dbReference type="GO" id="GO:0080120">
    <property type="term" value="P:CAAX-box protein maturation"/>
    <property type="evidence" value="ECO:0007669"/>
    <property type="project" value="UniProtKB-ARBA"/>
</dbReference>
<dbReference type="Gene3D" id="1.25.40.10">
    <property type="entry name" value="Tetratricopeptide repeat domain"/>
    <property type="match status" value="2"/>
</dbReference>
<keyword evidence="2" id="KW-0175">Coiled coil</keyword>
<proteinExistence type="predicted"/>
<dbReference type="PROSITE" id="PS50293">
    <property type="entry name" value="TPR_REGION"/>
    <property type="match status" value="1"/>
</dbReference>
<feature type="transmembrane region" description="Helical" evidence="3">
    <location>
        <begin position="493"/>
        <end position="512"/>
    </location>
</feature>
<feature type="transmembrane region" description="Helical" evidence="3">
    <location>
        <begin position="540"/>
        <end position="561"/>
    </location>
</feature>
<dbReference type="GO" id="GO:0004175">
    <property type="term" value="F:endopeptidase activity"/>
    <property type="evidence" value="ECO:0007669"/>
    <property type="project" value="UniProtKB-ARBA"/>
</dbReference>
<feature type="transmembrane region" description="Helical" evidence="3">
    <location>
        <begin position="461"/>
        <end position="481"/>
    </location>
</feature>
<feature type="transmembrane region" description="Helical" evidence="3">
    <location>
        <begin position="318"/>
        <end position="337"/>
    </location>
</feature>
<dbReference type="OrthoDB" id="275779at2157"/>
<feature type="domain" description="CAAX prenyl protease 2/Lysostaphin resistance protein A-like" evidence="4">
    <location>
        <begin position="465"/>
        <end position="552"/>
    </location>
</feature>
<evidence type="ECO:0000313" key="6">
    <source>
        <dbReference type="Proteomes" id="UP000681041"/>
    </source>
</evidence>
<dbReference type="Pfam" id="PF13424">
    <property type="entry name" value="TPR_12"/>
    <property type="match status" value="2"/>
</dbReference>
<feature type="transmembrane region" description="Helical" evidence="3">
    <location>
        <begin position="368"/>
        <end position="388"/>
    </location>
</feature>
<dbReference type="RefSeq" id="WP_211533587.1">
    <property type="nucleotide sequence ID" value="NZ_CP058560.1"/>
</dbReference>
<dbReference type="Pfam" id="PF13181">
    <property type="entry name" value="TPR_8"/>
    <property type="match status" value="2"/>
</dbReference>
<feature type="repeat" description="TPR" evidence="1">
    <location>
        <begin position="140"/>
        <end position="173"/>
    </location>
</feature>
<accession>A0A8T8K684</accession>
<evidence type="ECO:0000259" key="4">
    <source>
        <dbReference type="Pfam" id="PF02517"/>
    </source>
</evidence>
<gene>
    <name evidence="5" type="ORF">HYG87_02090</name>
</gene>
<keyword evidence="3" id="KW-0472">Membrane</keyword>
<evidence type="ECO:0000256" key="1">
    <source>
        <dbReference type="PROSITE-ProRule" id="PRU00339"/>
    </source>
</evidence>
<organism evidence="5 6">
    <name type="scientific">Methanobacterium alkalithermotolerans</name>
    <dbReference type="NCBI Taxonomy" id="2731220"/>
    <lineage>
        <taxon>Archaea</taxon>
        <taxon>Methanobacteriati</taxon>
        <taxon>Methanobacteriota</taxon>
        <taxon>Methanomada group</taxon>
        <taxon>Methanobacteria</taxon>
        <taxon>Methanobacteriales</taxon>
        <taxon>Methanobacteriaceae</taxon>
        <taxon>Methanobacterium</taxon>
    </lineage>
</organism>
<dbReference type="InterPro" id="IPR019734">
    <property type="entry name" value="TPR_rpt"/>
</dbReference>
<keyword evidence="6" id="KW-1185">Reference proteome</keyword>
<feature type="coiled-coil region" evidence="2">
    <location>
        <begin position="94"/>
        <end position="128"/>
    </location>
</feature>
<dbReference type="InterPro" id="IPR003675">
    <property type="entry name" value="Rce1/LyrA-like_dom"/>
</dbReference>
<keyword evidence="3" id="KW-1133">Transmembrane helix</keyword>
<keyword evidence="3" id="KW-0812">Transmembrane</keyword>
<dbReference type="AlphaFoldDB" id="A0A8T8K684"/>
<dbReference type="SMART" id="SM00028">
    <property type="entry name" value="TPR"/>
    <property type="match status" value="7"/>
</dbReference>
<dbReference type="Pfam" id="PF02517">
    <property type="entry name" value="Rce1-like"/>
    <property type="match status" value="1"/>
</dbReference>
<evidence type="ECO:0000256" key="3">
    <source>
        <dbReference type="SAM" id="Phobius"/>
    </source>
</evidence>
<dbReference type="SUPFAM" id="SSF48452">
    <property type="entry name" value="TPR-like"/>
    <property type="match status" value="2"/>
</dbReference>
<evidence type="ECO:0000313" key="5">
    <source>
        <dbReference type="EMBL" id="QUH22643.1"/>
    </source>
</evidence>
<dbReference type="PROSITE" id="PS50005">
    <property type="entry name" value="TPR"/>
    <property type="match status" value="2"/>
</dbReference>
<feature type="repeat" description="TPR" evidence="1">
    <location>
        <begin position="5"/>
        <end position="38"/>
    </location>
</feature>
<dbReference type="InterPro" id="IPR011990">
    <property type="entry name" value="TPR-like_helical_dom_sf"/>
</dbReference>
<feature type="transmembrane region" description="Helical" evidence="3">
    <location>
        <begin position="518"/>
        <end position="535"/>
    </location>
</feature>
<keyword evidence="1" id="KW-0802">TPR repeat</keyword>
<dbReference type="PANTHER" id="PTHR10098">
    <property type="entry name" value="RAPSYN-RELATED"/>
    <property type="match status" value="1"/>
</dbReference>
<reference evidence="5" key="1">
    <citation type="submission" date="2020-07" db="EMBL/GenBank/DDBJ databases">
        <title>Methanobacterium. sp. MethCan genome.</title>
        <authorList>
            <person name="Postec A."/>
            <person name="Quemeneur M."/>
        </authorList>
    </citation>
    <scope>NUCLEOTIDE SEQUENCE</scope>
    <source>
        <strain evidence="5">MethCAN</strain>
    </source>
</reference>
<protein>
    <submittedName>
        <fullName evidence="5">Tetratricopeptide repeat protein</fullName>
    </submittedName>
</protein>
<feature type="transmembrane region" description="Helical" evidence="3">
    <location>
        <begin position="343"/>
        <end position="361"/>
    </location>
</feature>
<feature type="transmembrane region" description="Helical" evidence="3">
    <location>
        <begin position="394"/>
        <end position="411"/>
    </location>
</feature>
<dbReference type="GeneID" id="64819516"/>
<evidence type="ECO:0000256" key="2">
    <source>
        <dbReference type="SAM" id="Coils"/>
    </source>
</evidence>
<dbReference type="EMBL" id="CP058560">
    <property type="protein sequence ID" value="QUH22643.1"/>
    <property type="molecule type" value="Genomic_DNA"/>
</dbReference>